<evidence type="ECO:0000313" key="3">
    <source>
        <dbReference type="Proteomes" id="UP001302020"/>
    </source>
</evidence>
<dbReference type="SUPFAM" id="SSF51735">
    <property type="entry name" value="NAD(P)-binding Rossmann-fold domains"/>
    <property type="match status" value="1"/>
</dbReference>
<feature type="domain" description="NAD-dependent epimerase/dehydratase" evidence="1">
    <location>
        <begin position="130"/>
        <end position="215"/>
    </location>
</feature>
<keyword evidence="3" id="KW-1185">Reference proteome</keyword>
<dbReference type="InterPro" id="IPR001509">
    <property type="entry name" value="Epimerase_deHydtase"/>
</dbReference>
<dbReference type="RefSeq" id="WP_317844012.1">
    <property type="nucleotide sequence ID" value="NZ_CP126170.1"/>
</dbReference>
<dbReference type="PANTHER" id="PTHR12126:SF16">
    <property type="entry name" value="MIOREX COMPLEX COMPONENT 2"/>
    <property type="match status" value="1"/>
</dbReference>
<dbReference type="Pfam" id="PF01370">
    <property type="entry name" value="Epimerase"/>
    <property type="match status" value="2"/>
</dbReference>
<dbReference type="EMBL" id="CP126172">
    <property type="protein sequence ID" value="WOS40631.1"/>
    <property type="molecule type" value="Genomic_DNA"/>
</dbReference>
<protein>
    <submittedName>
        <fullName evidence="2">NAD-dependent epimerase/dehydratase family protein</fullName>
    </submittedName>
</protein>
<dbReference type="InterPro" id="IPR051207">
    <property type="entry name" value="ComplexI_NDUFA9_subunit"/>
</dbReference>
<sequence>MTDSPAAASASPPSVASPRVALVFGGSGQIGERLLHRLLADGWEVHAYSRQTRAPQSGLHWHAGELSALQAPPVAADVVFSCGPLDAFADWYRRAPVAAARVVAFGSTSLEVKRDSLDSAERDVARRLREAEAIVFAVAAERGAAATVLRPTLVYGAGRDRTLSAIAALARRTGWFVLPRSASGLRQPVHVQDLADAALAVLAHPATHGRSYALGGGETLTYCEMVRRVLAVLRPPARLLTLPHALFASALALAHACGRLQGMNRAALQRMREDLTFDLQPARRDFGYAPCAFAPDAGMLGLDLGDTAKQG</sequence>
<feature type="domain" description="NAD-dependent epimerase/dehydratase" evidence="1">
    <location>
        <begin position="21"/>
        <end position="67"/>
    </location>
</feature>
<name>A0ABZ0JLF8_9XANT</name>
<organism evidence="2 3">
    <name type="scientific">Xanthomonas rydalmerensis</name>
    <dbReference type="NCBI Taxonomy" id="3046274"/>
    <lineage>
        <taxon>Bacteria</taxon>
        <taxon>Pseudomonadati</taxon>
        <taxon>Pseudomonadota</taxon>
        <taxon>Gammaproteobacteria</taxon>
        <taxon>Lysobacterales</taxon>
        <taxon>Lysobacteraceae</taxon>
        <taxon>Xanthomonas</taxon>
    </lineage>
</organism>
<gene>
    <name evidence="2" type="ORF">QN243_19930</name>
</gene>
<proteinExistence type="predicted"/>
<reference evidence="2 3" key="1">
    <citation type="submission" date="2023-05" db="EMBL/GenBank/DDBJ databases">
        <title>Xanthomonas rydalmerenesis sp. nov., a novel Xanthomonas species isolated from Fragaria x ananassa.</title>
        <authorList>
            <person name="McKnight D.J.E."/>
            <person name="Wong-Bajracharya J."/>
            <person name="Okoh E.B."/>
            <person name="Snijders F."/>
            <person name="Lidbetter F."/>
            <person name="Webster J."/>
            <person name="Djordjevic S.P."/>
            <person name="Bogema D.R."/>
            <person name="Chapman T.A."/>
        </authorList>
    </citation>
    <scope>NUCLEOTIDE SEQUENCE [LARGE SCALE GENOMIC DNA]</scope>
    <source>
        <strain evidence="2 3">DAR34883</strain>
    </source>
</reference>
<accession>A0ABZ0JLF8</accession>
<dbReference type="Gene3D" id="3.40.50.720">
    <property type="entry name" value="NAD(P)-binding Rossmann-like Domain"/>
    <property type="match status" value="2"/>
</dbReference>
<dbReference type="Proteomes" id="UP001302020">
    <property type="component" value="Chromosome"/>
</dbReference>
<evidence type="ECO:0000259" key="1">
    <source>
        <dbReference type="Pfam" id="PF01370"/>
    </source>
</evidence>
<dbReference type="InterPro" id="IPR036291">
    <property type="entry name" value="NAD(P)-bd_dom_sf"/>
</dbReference>
<dbReference type="PANTHER" id="PTHR12126">
    <property type="entry name" value="NADH-UBIQUINONE OXIDOREDUCTASE 39 KDA SUBUNIT-RELATED"/>
    <property type="match status" value="1"/>
</dbReference>
<evidence type="ECO:0000313" key="2">
    <source>
        <dbReference type="EMBL" id="WOS40631.1"/>
    </source>
</evidence>